<dbReference type="HOGENOM" id="CLU_002639_4_1_1"/>
<dbReference type="Proteomes" id="UP000016924">
    <property type="component" value="Unassembled WGS sequence"/>
</dbReference>
<evidence type="ECO:0000313" key="3">
    <source>
        <dbReference type="EMBL" id="EON66274.1"/>
    </source>
</evidence>
<evidence type="ECO:0000259" key="2">
    <source>
        <dbReference type="Pfam" id="PF06985"/>
    </source>
</evidence>
<dbReference type="Pfam" id="PF06985">
    <property type="entry name" value="HET"/>
    <property type="match status" value="1"/>
</dbReference>
<feature type="compositionally biased region" description="Basic and acidic residues" evidence="1">
    <location>
        <begin position="7"/>
        <end position="18"/>
    </location>
</feature>
<dbReference type="STRING" id="1168221.R7YWT5"/>
<dbReference type="eggNOG" id="ENOG502SP6I">
    <property type="taxonomic scope" value="Eukaryota"/>
</dbReference>
<proteinExistence type="predicted"/>
<dbReference type="GeneID" id="19902978"/>
<organism evidence="3 4">
    <name type="scientific">Coniosporium apollinis (strain CBS 100218)</name>
    <name type="common">Rock-inhabiting black yeast</name>
    <dbReference type="NCBI Taxonomy" id="1168221"/>
    <lineage>
        <taxon>Eukaryota</taxon>
        <taxon>Fungi</taxon>
        <taxon>Dikarya</taxon>
        <taxon>Ascomycota</taxon>
        <taxon>Pezizomycotina</taxon>
        <taxon>Dothideomycetes</taxon>
        <taxon>Dothideomycetes incertae sedis</taxon>
        <taxon>Coniosporium</taxon>
    </lineage>
</organism>
<dbReference type="OrthoDB" id="5428863at2759"/>
<dbReference type="OMA" id="SEHHECR"/>
<protein>
    <recommendedName>
        <fullName evidence="2">Heterokaryon incompatibility domain-containing protein</fullName>
    </recommendedName>
</protein>
<dbReference type="RefSeq" id="XP_007781591.1">
    <property type="nucleotide sequence ID" value="XM_007783401.1"/>
</dbReference>
<dbReference type="PANTHER" id="PTHR33112:SF12">
    <property type="entry name" value="HETEROKARYON INCOMPATIBILITY DOMAIN-CONTAINING PROTEIN"/>
    <property type="match status" value="1"/>
</dbReference>
<keyword evidence="4" id="KW-1185">Reference proteome</keyword>
<dbReference type="PANTHER" id="PTHR33112">
    <property type="entry name" value="DOMAIN PROTEIN, PUTATIVE-RELATED"/>
    <property type="match status" value="1"/>
</dbReference>
<feature type="domain" description="Heterokaryon incompatibility" evidence="2">
    <location>
        <begin position="92"/>
        <end position="237"/>
    </location>
</feature>
<gene>
    <name evidence="3" type="ORF">W97_05667</name>
</gene>
<evidence type="ECO:0000256" key="1">
    <source>
        <dbReference type="SAM" id="MobiDB-lite"/>
    </source>
</evidence>
<dbReference type="EMBL" id="JH767579">
    <property type="protein sequence ID" value="EON66274.1"/>
    <property type="molecule type" value="Genomic_DNA"/>
</dbReference>
<dbReference type="AlphaFoldDB" id="R7YWT5"/>
<dbReference type="InterPro" id="IPR010730">
    <property type="entry name" value="HET"/>
</dbReference>
<name>R7YWT5_CONA1</name>
<accession>R7YWT5</accession>
<sequence length="253" mass="28603">MAGTIVRADEEKLGDSNRLRSPNFKSEETFHIRGRPIPPKANLDLMKQWMQFCGSEHHECRTPTLTVSKTQSIRLIDVQEHKIILTSSAKDYVALSYVWGPTTAPLLTRETLSQYSATNGLKDAIIPRTISDAMGLVRDLGTRYLWVDSLCIVQDDDDDKKQQLPMMGSIYNCAELLILAATGSDAHAGLYSTQNTKRREPQPIEEVDGIPFTTAQPPAQETLMWTTWNRRGWTFQEAILSRRVLIFTDGQVY</sequence>
<feature type="region of interest" description="Disordered" evidence="1">
    <location>
        <begin position="1"/>
        <end position="20"/>
    </location>
</feature>
<reference evidence="4" key="1">
    <citation type="submission" date="2012-06" db="EMBL/GenBank/DDBJ databases">
        <title>The genome sequence of Coniosporium apollinis CBS 100218.</title>
        <authorList>
            <consortium name="The Broad Institute Genome Sequencing Platform"/>
            <person name="Cuomo C."/>
            <person name="Gorbushina A."/>
            <person name="Noack S."/>
            <person name="Walker B."/>
            <person name="Young S.K."/>
            <person name="Zeng Q."/>
            <person name="Gargeya S."/>
            <person name="Fitzgerald M."/>
            <person name="Haas B."/>
            <person name="Abouelleil A."/>
            <person name="Alvarado L."/>
            <person name="Arachchi H.M."/>
            <person name="Berlin A.M."/>
            <person name="Chapman S.B."/>
            <person name="Goldberg J."/>
            <person name="Griggs A."/>
            <person name="Gujja S."/>
            <person name="Hansen M."/>
            <person name="Howarth C."/>
            <person name="Imamovic A."/>
            <person name="Larimer J."/>
            <person name="McCowan C."/>
            <person name="Montmayeur A."/>
            <person name="Murphy C."/>
            <person name="Neiman D."/>
            <person name="Pearson M."/>
            <person name="Priest M."/>
            <person name="Roberts A."/>
            <person name="Saif S."/>
            <person name="Shea T."/>
            <person name="Sisk P."/>
            <person name="Sykes S."/>
            <person name="Wortman J."/>
            <person name="Nusbaum C."/>
            <person name="Birren B."/>
        </authorList>
    </citation>
    <scope>NUCLEOTIDE SEQUENCE [LARGE SCALE GENOMIC DNA]</scope>
    <source>
        <strain evidence="4">CBS 100218</strain>
    </source>
</reference>
<evidence type="ECO:0000313" key="4">
    <source>
        <dbReference type="Proteomes" id="UP000016924"/>
    </source>
</evidence>